<dbReference type="Gene3D" id="3.30.70.120">
    <property type="match status" value="1"/>
</dbReference>
<dbReference type="PIRSF" id="PIRSF037489">
    <property type="entry name" value="UCP037489_NIF3_YqfO"/>
    <property type="match status" value="1"/>
</dbReference>
<dbReference type="OrthoDB" id="9792792at2"/>
<dbReference type="STRING" id="28230.SAMN05878443_1573"/>
<keyword evidence="4 5" id="KW-0479">Metal-binding</keyword>
<name>A0A1N6H223_9LACT</name>
<dbReference type="InterPro" id="IPR015867">
    <property type="entry name" value="N-reg_PII/ATP_PRibTrfase_C"/>
</dbReference>
<dbReference type="FunFam" id="3.40.1390.30:FF:000001">
    <property type="entry name" value="GTP cyclohydrolase 1 type 2"/>
    <property type="match status" value="1"/>
</dbReference>
<dbReference type="InterPro" id="IPR017221">
    <property type="entry name" value="DUF34/NIF3_bac"/>
</dbReference>
<evidence type="ECO:0000256" key="1">
    <source>
        <dbReference type="ARBA" id="ARBA00006964"/>
    </source>
</evidence>
<dbReference type="GO" id="GO:0005737">
    <property type="term" value="C:cytoplasm"/>
    <property type="evidence" value="ECO:0007669"/>
    <property type="project" value="TreeGrafter"/>
</dbReference>
<dbReference type="NCBIfam" id="TIGR00486">
    <property type="entry name" value="YbgI_SA1388"/>
    <property type="match status" value="1"/>
</dbReference>
<dbReference type="Proteomes" id="UP000184758">
    <property type="component" value="Unassembled WGS sequence"/>
</dbReference>
<accession>A0A1N6H223</accession>
<dbReference type="FunFam" id="3.30.70.120:FF:000006">
    <property type="entry name" value="GTP cyclohydrolase 1 type 2 homolog"/>
    <property type="match status" value="1"/>
</dbReference>
<feature type="binding site" evidence="6">
    <location>
        <position position="68"/>
    </location>
    <ligand>
        <name>a divalent metal cation</name>
        <dbReference type="ChEBI" id="CHEBI:60240"/>
        <label>1</label>
    </ligand>
</feature>
<evidence type="ECO:0000256" key="4">
    <source>
        <dbReference type="ARBA" id="ARBA00022723"/>
    </source>
</evidence>
<dbReference type="GO" id="GO:0046872">
    <property type="term" value="F:metal ion binding"/>
    <property type="evidence" value="ECO:0007669"/>
    <property type="project" value="UniProtKB-UniRule"/>
</dbReference>
<dbReference type="PANTHER" id="PTHR13799">
    <property type="entry name" value="NGG1 INTERACTING FACTOR 3"/>
    <property type="match status" value="1"/>
</dbReference>
<comment type="subunit">
    <text evidence="2">Homohexamer.</text>
</comment>
<dbReference type="EMBL" id="FSRN01000001">
    <property type="protein sequence ID" value="SIO13725.1"/>
    <property type="molecule type" value="Genomic_DNA"/>
</dbReference>
<organism evidence="7 8">
    <name type="scientific">Carnobacterium alterfunditum</name>
    <dbReference type="NCBI Taxonomy" id="28230"/>
    <lineage>
        <taxon>Bacteria</taxon>
        <taxon>Bacillati</taxon>
        <taxon>Bacillota</taxon>
        <taxon>Bacilli</taxon>
        <taxon>Lactobacillales</taxon>
        <taxon>Carnobacteriaceae</taxon>
        <taxon>Carnobacterium</taxon>
    </lineage>
</organism>
<feature type="binding site" evidence="6">
    <location>
        <position position="334"/>
    </location>
    <ligand>
        <name>a divalent metal cation</name>
        <dbReference type="ChEBI" id="CHEBI:60240"/>
        <label>1</label>
    </ligand>
</feature>
<evidence type="ECO:0000256" key="3">
    <source>
        <dbReference type="ARBA" id="ARBA00022112"/>
    </source>
</evidence>
<dbReference type="Gene3D" id="3.40.1390.30">
    <property type="entry name" value="NIF3 (NGG1p interacting factor 3)-like"/>
    <property type="match status" value="1"/>
</dbReference>
<feature type="binding site" evidence="6">
    <location>
        <position position="106"/>
    </location>
    <ligand>
        <name>a divalent metal cation</name>
        <dbReference type="ChEBI" id="CHEBI:60240"/>
        <label>1</label>
    </ligand>
</feature>
<dbReference type="Pfam" id="PF01784">
    <property type="entry name" value="DUF34_NIF3"/>
    <property type="match status" value="1"/>
</dbReference>
<evidence type="ECO:0000256" key="6">
    <source>
        <dbReference type="PIRSR" id="PIRSR602678-1"/>
    </source>
</evidence>
<keyword evidence="8" id="KW-1185">Reference proteome</keyword>
<evidence type="ECO:0000256" key="2">
    <source>
        <dbReference type="ARBA" id="ARBA00011643"/>
    </source>
</evidence>
<gene>
    <name evidence="7" type="ORF">SAMN05878443_1573</name>
</gene>
<reference evidence="8" key="1">
    <citation type="submission" date="2016-11" db="EMBL/GenBank/DDBJ databases">
        <authorList>
            <person name="Varghese N."/>
            <person name="Submissions S."/>
        </authorList>
    </citation>
    <scope>NUCLEOTIDE SEQUENCE [LARGE SCALE GENOMIC DNA]</scope>
    <source>
        <strain evidence="8">313</strain>
    </source>
</reference>
<proteinExistence type="inferred from homology"/>
<comment type="similarity">
    <text evidence="1 5">Belongs to the GTP cyclohydrolase I type 2/NIF3 family.</text>
</comment>
<feature type="binding site" evidence="6">
    <location>
        <position position="67"/>
    </location>
    <ligand>
        <name>a divalent metal cation</name>
        <dbReference type="ChEBI" id="CHEBI:60240"/>
        <label>1</label>
    </ligand>
</feature>
<dbReference type="RefSeq" id="WP_034548682.1">
    <property type="nucleotide sequence ID" value="NZ_FSRN01000001.1"/>
</dbReference>
<dbReference type="PANTHER" id="PTHR13799:SF14">
    <property type="entry name" value="GTP CYCLOHYDROLASE 1 TYPE 2 HOMOLOG"/>
    <property type="match status" value="1"/>
</dbReference>
<sequence length="374" mass="42043">MTETYGSEFIQKFESFAPKQLAEAGDPVGLAVGTLNKPIKKMMVTLDIRPEVVQEAIEKQVDFIFAHHPPIFRPIKNLATDNAQINMYADLLKQDITVYAAHTNLDVATNGMNTWLADALALKETEIMHVTKQFSYKKIAVFVPRENEAEVRKALTDAGAGQIGPNYKDCTYTFEGVGRFTPINQANPKIGELDQPERVAEARIEVVFPEQLTQTIEKALFEAHPYEEPPYDLYTIENFVDEYGLGRVGNLTEPISVHDFAQKVKDLFGVSGLRYVTPDKDKLIQRVAVCGGDAGKYYPDALKKNADVFITGDVYYHTAHDMLADGLSVIDPGHHIESICKPRLVDLFTEWKTEAEWDFDIIQSDLNTDPYSFI</sequence>
<evidence type="ECO:0000313" key="7">
    <source>
        <dbReference type="EMBL" id="SIO13725.1"/>
    </source>
</evidence>
<protein>
    <recommendedName>
        <fullName evidence="3 5">GTP cyclohydrolase 1 type 2 homolog</fullName>
    </recommendedName>
</protein>
<evidence type="ECO:0000313" key="8">
    <source>
        <dbReference type="Proteomes" id="UP000184758"/>
    </source>
</evidence>
<dbReference type="InterPro" id="IPR002678">
    <property type="entry name" value="DUF34/NIF3"/>
</dbReference>
<dbReference type="SUPFAM" id="SSF102705">
    <property type="entry name" value="NIF3 (NGG1p interacting factor 3)-like"/>
    <property type="match status" value="1"/>
</dbReference>
<dbReference type="AlphaFoldDB" id="A0A1N6H223"/>
<dbReference type="eggNOG" id="COG0327">
    <property type="taxonomic scope" value="Bacteria"/>
</dbReference>
<feature type="binding site" evidence="6">
    <location>
        <position position="337"/>
    </location>
    <ligand>
        <name>a divalent metal cation</name>
        <dbReference type="ChEBI" id="CHEBI:60240"/>
        <label>1</label>
    </ligand>
</feature>
<evidence type="ECO:0000256" key="5">
    <source>
        <dbReference type="PIRNR" id="PIRNR037489"/>
    </source>
</evidence>
<dbReference type="InterPro" id="IPR036069">
    <property type="entry name" value="DUF34/NIF3_sf"/>
</dbReference>